<gene>
    <name evidence="1" type="ORF">V1478_015766</name>
</gene>
<sequence length="72" mass="8683">MEGRQPQNLNNKNRNCCKLKNIEDRYLDQSTDIPQIFIKIDELRYIDDEFISRCRIVIVSENTFYLLKNSKK</sequence>
<evidence type="ECO:0000313" key="2">
    <source>
        <dbReference type="Proteomes" id="UP001607302"/>
    </source>
</evidence>
<dbReference type="Proteomes" id="UP001607302">
    <property type="component" value="Unassembled WGS sequence"/>
</dbReference>
<dbReference type="AlphaFoldDB" id="A0ABD2A1S8"/>
<keyword evidence="2" id="KW-1185">Reference proteome</keyword>
<proteinExistence type="predicted"/>
<evidence type="ECO:0000313" key="1">
    <source>
        <dbReference type="EMBL" id="KAL2714581.1"/>
    </source>
</evidence>
<dbReference type="EMBL" id="JAUDFV010000156">
    <property type="protein sequence ID" value="KAL2714581.1"/>
    <property type="molecule type" value="Genomic_DNA"/>
</dbReference>
<organism evidence="1 2">
    <name type="scientific">Vespula squamosa</name>
    <name type="common">Southern yellow jacket</name>
    <name type="synonym">Wasp</name>
    <dbReference type="NCBI Taxonomy" id="30214"/>
    <lineage>
        <taxon>Eukaryota</taxon>
        <taxon>Metazoa</taxon>
        <taxon>Ecdysozoa</taxon>
        <taxon>Arthropoda</taxon>
        <taxon>Hexapoda</taxon>
        <taxon>Insecta</taxon>
        <taxon>Pterygota</taxon>
        <taxon>Neoptera</taxon>
        <taxon>Endopterygota</taxon>
        <taxon>Hymenoptera</taxon>
        <taxon>Apocrita</taxon>
        <taxon>Aculeata</taxon>
        <taxon>Vespoidea</taxon>
        <taxon>Vespidae</taxon>
        <taxon>Vespinae</taxon>
        <taxon>Vespula</taxon>
    </lineage>
</organism>
<accession>A0ABD2A1S8</accession>
<comment type="caution">
    <text evidence="1">The sequence shown here is derived from an EMBL/GenBank/DDBJ whole genome shotgun (WGS) entry which is preliminary data.</text>
</comment>
<name>A0ABD2A1S8_VESSQ</name>
<protein>
    <submittedName>
        <fullName evidence="1">Uncharacterized protein</fullName>
    </submittedName>
</protein>
<reference evidence="1 2" key="1">
    <citation type="journal article" date="2024" name="Ann. Entomol. Soc. Am.">
        <title>Genomic analyses of the southern and eastern yellowjacket wasps (Hymenoptera: Vespidae) reveal evolutionary signatures of social life.</title>
        <authorList>
            <person name="Catto M.A."/>
            <person name="Caine P.B."/>
            <person name="Orr S.E."/>
            <person name="Hunt B.G."/>
            <person name="Goodisman M.A.D."/>
        </authorList>
    </citation>
    <scope>NUCLEOTIDE SEQUENCE [LARGE SCALE GENOMIC DNA]</scope>
    <source>
        <strain evidence="1">233</strain>
        <tissue evidence="1">Head and thorax</tissue>
    </source>
</reference>